<evidence type="ECO:0000313" key="11">
    <source>
        <dbReference type="EMBL" id="MBB3039962.1"/>
    </source>
</evidence>
<reference evidence="11 12" key="1">
    <citation type="submission" date="2020-08" db="EMBL/GenBank/DDBJ databases">
        <title>Sequencing the genomes of 1000 actinobacteria strains.</title>
        <authorList>
            <person name="Klenk H.-P."/>
        </authorList>
    </citation>
    <scope>NUCLEOTIDE SEQUENCE [LARGE SCALE GENOMIC DNA]</scope>
    <source>
        <strain evidence="11 12">DSM 45258</strain>
    </source>
</reference>
<dbReference type="PANTHER" id="PTHR33909">
    <property type="entry name" value="SEC TRANSLOCON ACCESSORY COMPLEX SUBUNIT YAJC"/>
    <property type="match status" value="1"/>
</dbReference>
<evidence type="ECO:0000256" key="9">
    <source>
        <dbReference type="ARBA" id="ARBA00023136"/>
    </source>
</evidence>
<dbReference type="PANTHER" id="PTHR33909:SF1">
    <property type="entry name" value="SEC TRANSLOCON ACCESSORY COMPLEX SUBUNIT YAJC"/>
    <property type="match status" value="1"/>
</dbReference>
<dbReference type="OrthoDB" id="2200301at2"/>
<dbReference type="Pfam" id="PF02699">
    <property type="entry name" value="YajC"/>
    <property type="match status" value="1"/>
</dbReference>
<dbReference type="InterPro" id="IPR003849">
    <property type="entry name" value="Preprotein_translocase_YajC"/>
</dbReference>
<name>A0A839RSQ8_9ACTN</name>
<evidence type="ECO:0000256" key="1">
    <source>
        <dbReference type="ARBA" id="ARBA00004162"/>
    </source>
</evidence>
<keyword evidence="7" id="KW-1133">Transmembrane helix</keyword>
<dbReference type="GO" id="GO:0005886">
    <property type="term" value="C:plasma membrane"/>
    <property type="evidence" value="ECO:0007669"/>
    <property type="project" value="UniProtKB-SubCell"/>
</dbReference>
<dbReference type="NCBIfam" id="TIGR00739">
    <property type="entry name" value="yajC"/>
    <property type="match status" value="1"/>
</dbReference>
<evidence type="ECO:0000256" key="2">
    <source>
        <dbReference type="ARBA" id="ARBA00006742"/>
    </source>
</evidence>
<protein>
    <submittedName>
        <fullName evidence="11">Preprotein translocase subunit YajC</fullName>
    </submittedName>
</protein>
<keyword evidence="6" id="KW-0653">Protein transport</keyword>
<dbReference type="RefSeq" id="WP_064438736.1">
    <property type="nucleotide sequence ID" value="NZ_BDDI01000002.1"/>
</dbReference>
<keyword evidence="5" id="KW-0812">Transmembrane</keyword>
<comment type="similarity">
    <text evidence="2">Belongs to the YajC family.</text>
</comment>
<evidence type="ECO:0000313" key="12">
    <source>
        <dbReference type="Proteomes" id="UP000567922"/>
    </source>
</evidence>
<dbReference type="AlphaFoldDB" id="A0A839RSQ8"/>
<accession>A0A839RSQ8</accession>
<keyword evidence="9" id="KW-0472">Membrane</keyword>
<comment type="caution">
    <text evidence="11">The sequence shown here is derived from an EMBL/GenBank/DDBJ whole genome shotgun (WGS) entry which is preliminary data.</text>
</comment>
<evidence type="ECO:0000256" key="3">
    <source>
        <dbReference type="ARBA" id="ARBA00022448"/>
    </source>
</evidence>
<dbReference type="EMBL" id="JACHWS010000005">
    <property type="protein sequence ID" value="MBB3039962.1"/>
    <property type="molecule type" value="Genomic_DNA"/>
</dbReference>
<organism evidence="11 12">
    <name type="scientific">Hoyosella altamirensis</name>
    <dbReference type="NCBI Taxonomy" id="616997"/>
    <lineage>
        <taxon>Bacteria</taxon>
        <taxon>Bacillati</taxon>
        <taxon>Actinomycetota</taxon>
        <taxon>Actinomycetes</taxon>
        <taxon>Mycobacteriales</taxon>
        <taxon>Hoyosellaceae</taxon>
        <taxon>Hoyosella</taxon>
    </lineage>
</organism>
<keyword evidence="4" id="KW-1003">Cell membrane</keyword>
<sequence>MELLLPLLVLLLLVPLFLSVRRQKKEVDRQRSLQDALTIGDRVMTTSGMYGDVVAIADTTVDLEIAPGVVTTWLRVVVRDIVSEDTDELGDTSEQTGTDDSSAGPDTGLGSPEGNAPEGFNQRGPEPGRQ</sequence>
<feature type="compositionally biased region" description="Polar residues" evidence="10">
    <location>
        <begin position="92"/>
        <end position="101"/>
    </location>
</feature>
<dbReference type="SMART" id="SM01323">
    <property type="entry name" value="YajC"/>
    <property type="match status" value="1"/>
</dbReference>
<evidence type="ECO:0000256" key="5">
    <source>
        <dbReference type="ARBA" id="ARBA00022692"/>
    </source>
</evidence>
<dbReference type="GO" id="GO:0015031">
    <property type="term" value="P:protein transport"/>
    <property type="evidence" value="ECO:0007669"/>
    <property type="project" value="UniProtKB-KW"/>
</dbReference>
<proteinExistence type="inferred from homology"/>
<evidence type="ECO:0000256" key="8">
    <source>
        <dbReference type="ARBA" id="ARBA00023010"/>
    </source>
</evidence>
<comment type="subcellular location">
    <subcellularLocation>
        <location evidence="1">Cell membrane</location>
        <topology evidence="1">Single-pass membrane protein</topology>
    </subcellularLocation>
</comment>
<dbReference type="PRINTS" id="PR01853">
    <property type="entry name" value="YAJCTRNLCASE"/>
</dbReference>
<keyword evidence="8" id="KW-0811">Translocation</keyword>
<evidence type="ECO:0000256" key="6">
    <source>
        <dbReference type="ARBA" id="ARBA00022927"/>
    </source>
</evidence>
<dbReference type="Proteomes" id="UP000567922">
    <property type="component" value="Unassembled WGS sequence"/>
</dbReference>
<evidence type="ECO:0000256" key="10">
    <source>
        <dbReference type="SAM" id="MobiDB-lite"/>
    </source>
</evidence>
<keyword evidence="3" id="KW-0813">Transport</keyword>
<keyword evidence="12" id="KW-1185">Reference proteome</keyword>
<evidence type="ECO:0000256" key="7">
    <source>
        <dbReference type="ARBA" id="ARBA00022989"/>
    </source>
</evidence>
<feature type="region of interest" description="Disordered" evidence="10">
    <location>
        <begin position="85"/>
        <end position="130"/>
    </location>
</feature>
<gene>
    <name evidence="11" type="ORF">FHU29_004452</name>
</gene>
<evidence type="ECO:0000256" key="4">
    <source>
        <dbReference type="ARBA" id="ARBA00022475"/>
    </source>
</evidence>